<dbReference type="Pfam" id="PF08239">
    <property type="entry name" value="SH3_3"/>
    <property type="match status" value="1"/>
</dbReference>
<organism evidence="2 3">
    <name type="scientific">Pseudodesulfovibrio senegalensis</name>
    <dbReference type="NCBI Taxonomy" id="1721087"/>
    <lineage>
        <taxon>Bacteria</taxon>
        <taxon>Pseudomonadati</taxon>
        <taxon>Thermodesulfobacteriota</taxon>
        <taxon>Desulfovibrionia</taxon>
        <taxon>Desulfovibrionales</taxon>
        <taxon>Desulfovibrionaceae</taxon>
    </lineage>
</organism>
<dbReference type="InterPro" id="IPR003646">
    <property type="entry name" value="SH3-like_bac-type"/>
</dbReference>
<dbReference type="AlphaFoldDB" id="A0A6N6N3U1"/>
<dbReference type="PROSITE" id="PS51781">
    <property type="entry name" value="SH3B"/>
    <property type="match status" value="1"/>
</dbReference>
<accession>A0A6N6N3U1</accession>
<sequence length="427" mass="47037">MIGHPVPYWPHEVSTSIRAAWTERPRTSTRLTSGKRSPNIEIQNMEQTTMIPFSIPSIIGDIQKLQDKMGITQLNKFITVGETVAATQRMIEGQVGEMIRSQRNLEKEFNKSFRIGAAAKLATAGALGNTLAYAETTAKLIRAENKIAAAMSPPAWCDTVGKAAQLSAEIHSSIENILRHESVFKAVSQLNQVGAFAASERLAKTAEIGTAWQLSQETFNEITQSSKRINETFFAIANEVSNTITPPPSADEVHTAASFLENTMDGITLENEAQLDLKGSIDAAAEKIAQAINATQKSKLNGNIKQLLFVILGVILSQLVSMLFPPCCAQQVTTNEEHNNQLKAVKSHVRSCGIEHNKMRIVTVRTALNVRQRPNKKSRVIGKLPPFAIVAYQDKANRWVLIRYEDPNSKCAVVGWVFNKYLSTIGR</sequence>
<keyword evidence="3" id="KW-1185">Reference proteome</keyword>
<proteinExistence type="predicted"/>
<evidence type="ECO:0000313" key="2">
    <source>
        <dbReference type="EMBL" id="KAB1441374.1"/>
    </source>
</evidence>
<protein>
    <submittedName>
        <fullName evidence="2">SH3 domain-containing protein</fullName>
    </submittedName>
</protein>
<evidence type="ECO:0000313" key="3">
    <source>
        <dbReference type="Proteomes" id="UP000438699"/>
    </source>
</evidence>
<name>A0A6N6N3U1_9BACT</name>
<dbReference type="Proteomes" id="UP000438699">
    <property type="component" value="Unassembled WGS sequence"/>
</dbReference>
<dbReference type="EMBL" id="WAIE01000004">
    <property type="protein sequence ID" value="KAB1441374.1"/>
    <property type="molecule type" value="Genomic_DNA"/>
</dbReference>
<gene>
    <name evidence="2" type="ORF">F8A88_10530</name>
</gene>
<feature type="domain" description="SH3b" evidence="1">
    <location>
        <begin position="357"/>
        <end position="426"/>
    </location>
</feature>
<dbReference type="Gene3D" id="2.30.30.40">
    <property type="entry name" value="SH3 Domains"/>
    <property type="match status" value="1"/>
</dbReference>
<reference evidence="2 3" key="1">
    <citation type="journal article" date="2017" name="Int. J. Syst. Evol. Microbiol.">
        <title>Desulfovibrio senegalensis sp. nov., a mesophilic sulfate reducer isolated from marine sediment.</title>
        <authorList>
            <person name="Thioye A."/>
            <person name="Gam Z.B.A."/>
            <person name="Mbengue M."/>
            <person name="Cayol J.L."/>
            <person name="Joseph-Bartoli M."/>
            <person name="Toure-Kane C."/>
            <person name="Labat M."/>
        </authorList>
    </citation>
    <scope>NUCLEOTIDE SEQUENCE [LARGE SCALE GENOMIC DNA]</scope>
    <source>
        <strain evidence="2 3">DSM 101509</strain>
    </source>
</reference>
<comment type="caution">
    <text evidence="2">The sequence shown here is derived from an EMBL/GenBank/DDBJ whole genome shotgun (WGS) entry which is preliminary data.</text>
</comment>
<evidence type="ECO:0000259" key="1">
    <source>
        <dbReference type="PROSITE" id="PS51781"/>
    </source>
</evidence>